<reference evidence="6 7" key="1">
    <citation type="submission" date="2024-06" db="EMBL/GenBank/DDBJ databases">
        <title>The Natural Products Discovery Center: Release of the First 8490 Sequenced Strains for Exploring Actinobacteria Biosynthetic Diversity.</title>
        <authorList>
            <person name="Kalkreuter E."/>
            <person name="Kautsar S.A."/>
            <person name="Yang D."/>
            <person name="Bader C.D."/>
            <person name="Teijaro C.N."/>
            <person name="Fluegel L."/>
            <person name="Davis C.M."/>
            <person name="Simpson J.R."/>
            <person name="Lauterbach L."/>
            <person name="Steele A.D."/>
            <person name="Gui C."/>
            <person name="Meng S."/>
            <person name="Li G."/>
            <person name="Viehrig K."/>
            <person name="Ye F."/>
            <person name="Su P."/>
            <person name="Kiefer A.F."/>
            <person name="Nichols A."/>
            <person name="Cepeda A.J."/>
            <person name="Yan W."/>
            <person name="Fan B."/>
            <person name="Jiang Y."/>
            <person name="Adhikari A."/>
            <person name="Zheng C.-J."/>
            <person name="Schuster L."/>
            <person name="Cowan T.M."/>
            <person name="Smanski M.J."/>
            <person name="Chevrette M.G."/>
            <person name="De Carvalho L.P.S."/>
            <person name="Shen B."/>
        </authorList>
    </citation>
    <scope>NUCLEOTIDE SEQUENCE [LARGE SCALE GENOMIC DNA]</scope>
    <source>
        <strain evidence="6 7">NPDC050100</strain>
    </source>
</reference>
<accession>A0ABV3GQ93</accession>
<comment type="cofactor">
    <cofactor evidence="1">
        <name>Mg(2+)</name>
        <dbReference type="ChEBI" id="CHEBI:18420"/>
    </cofactor>
</comment>
<dbReference type="PANTHER" id="PTHR43046:SF12">
    <property type="entry name" value="GDP-MANNOSE MANNOSYL HYDROLASE"/>
    <property type="match status" value="1"/>
</dbReference>
<dbReference type="PROSITE" id="PS51462">
    <property type="entry name" value="NUDIX"/>
    <property type="match status" value="1"/>
</dbReference>
<dbReference type="PRINTS" id="PR00502">
    <property type="entry name" value="NUDIXFAMILY"/>
</dbReference>
<keyword evidence="2 6" id="KW-0378">Hydrolase</keyword>
<dbReference type="InterPro" id="IPR015797">
    <property type="entry name" value="NUDIX_hydrolase-like_dom_sf"/>
</dbReference>
<organism evidence="6 7">
    <name type="scientific">Microtetraspora glauca</name>
    <dbReference type="NCBI Taxonomy" id="1996"/>
    <lineage>
        <taxon>Bacteria</taxon>
        <taxon>Bacillati</taxon>
        <taxon>Actinomycetota</taxon>
        <taxon>Actinomycetes</taxon>
        <taxon>Streptosporangiales</taxon>
        <taxon>Streptosporangiaceae</taxon>
        <taxon>Microtetraspora</taxon>
    </lineage>
</organism>
<keyword evidence="3" id="KW-0460">Magnesium</keyword>
<name>A0ABV3GQ93_MICGL</name>
<dbReference type="EMBL" id="JBFALK010000024">
    <property type="protein sequence ID" value="MEV0973790.1"/>
    <property type="molecule type" value="Genomic_DNA"/>
</dbReference>
<dbReference type="RefSeq" id="WP_358139723.1">
    <property type="nucleotide sequence ID" value="NZ_JBFALK010000024.1"/>
</dbReference>
<keyword evidence="7" id="KW-1185">Reference proteome</keyword>
<dbReference type="GO" id="GO:0016787">
    <property type="term" value="F:hydrolase activity"/>
    <property type="evidence" value="ECO:0007669"/>
    <property type="project" value="UniProtKB-KW"/>
</dbReference>
<evidence type="ECO:0000256" key="1">
    <source>
        <dbReference type="ARBA" id="ARBA00001946"/>
    </source>
</evidence>
<evidence type="ECO:0000256" key="2">
    <source>
        <dbReference type="ARBA" id="ARBA00022801"/>
    </source>
</evidence>
<dbReference type="SUPFAM" id="SSF55811">
    <property type="entry name" value="Nudix"/>
    <property type="match status" value="1"/>
</dbReference>
<dbReference type="CDD" id="cd18876">
    <property type="entry name" value="NUDIX_Hydrolase"/>
    <property type="match status" value="1"/>
</dbReference>
<proteinExistence type="predicted"/>
<gene>
    <name evidence="6" type="ORF">AB0I59_34795</name>
</gene>
<feature type="domain" description="Nudix hydrolase" evidence="5">
    <location>
        <begin position="17"/>
        <end position="146"/>
    </location>
</feature>
<dbReference type="Pfam" id="PF00293">
    <property type="entry name" value="NUDIX"/>
    <property type="match status" value="1"/>
</dbReference>
<evidence type="ECO:0000256" key="4">
    <source>
        <dbReference type="SAM" id="MobiDB-lite"/>
    </source>
</evidence>
<dbReference type="EC" id="3.6.-.-" evidence="6"/>
<dbReference type="Gene3D" id="3.90.79.10">
    <property type="entry name" value="Nucleoside Triphosphate Pyrophosphohydrolase"/>
    <property type="match status" value="1"/>
</dbReference>
<evidence type="ECO:0000313" key="7">
    <source>
        <dbReference type="Proteomes" id="UP001551675"/>
    </source>
</evidence>
<feature type="region of interest" description="Disordered" evidence="4">
    <location>
        <begin position="155"/>
        <end position="178"/>
    </location>
</feature>
<evidence type="ECO:0000259" key="5">
    <source>
        <dbReference type="PROSITE" id="PS51462"/>
    </source>
</evidence>
<protein>
    <submittedName>
        <fullName evidence="6">NUDIX hydrolase</fullName>
        <ecNumber evidence="6">3.6.-.-</ecNumber>
    </submittedName>
</protein>
<evidence type="ECO:0000256" key="3">
    <source>
        <dbReference type="ARBA" id="ARBA00022842"/>
    </source>
</evidence>
<dbReference type="InterPro" id="IPR000086">
    <property type="entry name" value="NUDIX_hydrolase_dom"/>
</dbReference>
<comment type="caution">
    <text evidence="6">The sequence shown here is derived from an EMBL/GenBank/DDBJ whole genome shotgun (WGS) entry which is preliminary data.</text>
</comment>
<dbReference type="PANTHER" id="PTHR43046">
    <property type="entry name" value="GDP-MANNOSE MANNOSYL HYDROLASE"/>
    <property type="match status" value="1"/>
</dbReference>
<dbReference type="InterPro" id="IPR020476">
    <property type="entry name" value="Nudix_hydrolase"/>
</dbReference>
<evidence type="ECO:0000313" key="6">
    <source>
        <dbReference type="EMBL" id="MEV0973790.1"/>
    </source>
</evidence>
<dbReference type="Proteomes" id="UP001551675">
    <property type="component" value="Unassembled WGS sequence"/>
</dbReference>
<sequence length="178" mass="18805">MSTSDRGPDLSFIAGLTRVRAAAGALIRDEAGRVLLVRPTYKGTWDIPGGSLEPGESPRAACVRELDEELAITPEVGALLCVDWVPPAPPWDGGLMFVFDGGVLPASEVAAIRLPPEELEGFAFVAPGDLDGPLTPEMARRLRACLGRPGRGGVYLEDGYAESGPPESGQSDDRHPET</sequence>